<keyword evidence="1" id="KW-0732">Signal</keyword>
<reference evidence="2 3" key="2">
    <citation type="journal article" date="2012" name="Open Biol.">
        <title>Characteristics of nucleosomes and linker DNA regions on the genome of the basidiomycete Mixia osmundae revealed by mono- and dinucleosome mapping.</title>
        <authorList>
            <person name="Nishida H."/>
            <person name="Kondo S."/>
            <person name="Matsumoto T."/>
            <person name="Suzuki Y."/>
            <person name="Yoshikawa H."/>
            <person name="Taylor T.D."/>
            <person name="Sugiyama J."/>
        </authorList>
    </citation>
    <scope>NUCLEOTIDE SEQUENCE [LARGE SCALE GENOMIC DNA]</scope>
    <source>
        <strain evidence="3">CBS 9802 / IAM 14324 / JCM 22182 / KY 12970</strain>
    </source>
</reference>
<accession>G7DVB4</accession>
<feature type="chain" id="PRO_5009955515" description="Chitin-binding type-2 domain-containing protein" evidence="1">
    <location>
        <begin position="18"/>
        <end position="94"/>
    </location>
</feature>
<keyword evidence="3" id="KW-1185">Reference proteome</keyword>
<proteinExistence type="predicted"/>
<dbReference type="EMBL" id="BABT02000037">
    <property type="protein sequence ID" value="GAA94524.1"/>
    <property type="molecule type" value="Genomic_DNA"/>
</dbReference>
<dbReference type="InParanoid" id="G7DVB4"/>
<dbReference type="Proteomes" id="UP000009131">
    <property type="component" value="Unassembled WGS sequence"/>
</dbReference>
<evidence type="ECO:0000313" key="2">
    <source>
        <dbReference type="EMBL" id="GAA94524.1"/>
    </source>
</evidence>
<comment type="caution">
    <text evidence="2">The sequence shown here is derived from an EMBL/GenBank/DDBJ whole genome shotgun (WGS) entry which is preliminary data.</text>
</comment>
<evidence type="ECO:0008006" key="4">
    <source>
        <dbReference type="Google" id="ProtNLM"/>
    </source>
</evidence>
<name>G7DVB4_MIXOS</name>
<dbReference type="AlphaFoldDB" id="G7DVB4"/>
<reference evidence="2 3" key="1">
    <citation type="journal article" date="2011" name="J. Gen. Appl. Microbiol.">
        <title>Draft genome sequencing of the enigmatic basidiomycete Mixia osmundae.</title>
        <authorList>
            <person name="Nishida H."/>
            <person name="Nagatsuka Y."/>
            <person name="Sugiyama J."/>
        </authorList>
    </citation>
    <scope>NUCLEOTIDE SEQUENCE [LARGE SCALE GENOMIC DNA]</scope>
    <source>
        <strain evidence="3">CBS 9802 / IAM 14324 / JCM 22182 / KY 12970</strain>
    </source>
</reference>
<gene>
    <name evidence="2" type="primary">Mo01176</name>
    <name evidence="2" type="ORF">E5Q_01176</name>
</gene>
<evidence type="ECO:0000256" key="1">
    <source>
        <dbReference type="SAM" id="SignalP"/>
    </source>
</evidence>
<organism evidence="2 3">
    <name type="scientific">Mixia osmundae (strain CBS 9802 / IAM 14324 / JCM 22182 / KY 12970)</name>
    <dbReference type="NCBI Taxonomy" id="764103"/>
    <lineage>
        <taxon>Eukaryota</taxon>
        <taxon>Fungi</taxon>
        <taxon>Dikarya</taxon>
        <taxon>Basidiomycota</taxon>
        <taxon>Pucciniomycotina</taxon>
        <taxon>Mixiomycetes</taxon>
        <taxon>Mixiales</taxon>
        <taxon>Mixiaceae</taxon>
        <taxon>Mixia</taxon>
    </lineage>
</organism>
<protein>
    <recommendedName>
        <fullName evidence="4">Chitin-binding type-2 domain-containing protein</fullName>
    </recommendedName>
</protein>
<evidence type="ECO:0000313" key="3">
    <source>
        <dbReference type="Proteomes" id="UP000009131"/>
    </source>
</evidence>
<sequence length="94" mass="10071">MIPRITLLVSLAASTVSQIVLQSQDGLKNSYSIWCDVSNTPPAMFEVCQTYNHNQLSCPHGHLQDQSSGSVFWCPEPLGAVVLCAPTPVPACGL</sequence>
<dbReference type="HOGENOM" id="CLU_2386661_0_0_1"/>
<dbReference type="RefSeq" id="XP_014570691.1">
    <property type="nucleotide sequence ID" value="XM_014715205.1"/>
</dbReference>
<feature type="signal peptide" evidence="1">
    <location>
        <begin position="1"/>
        <end position="17"/>
    </location>
</feature>